<evidence type="ECO:0000256" key="1">
    <source>
        <dbReference type="SAM" id="MobiDB-lite"/>
    </source>
</evidence>
<name>A0A8H3Z795_VENIN</name>
<organism evidence="2 3">
    <name type="scientific">Venturia inaequalis</name>
    <name type="common">Apple scab fungus</name>
    <dbReference type="NCBI Taxonomy" id="5025"/>
    <lineage>
        <taxon>Eukaryota</taxon>
        <taxon>Fungi</taxon>
        <taxon>Dikarya</taxon>
        <taxon>Ascomycota</taxon>
        <taxon>Pezizomycotina</taxon>
        <taxon>Dothideomycetes</taxon>
        <taxon>Pleosporomycetidae</taxon>
        <taxon>Venturiales</taxon>
        <taxon>Venturiaceae</taxon>
        <taxon>Venturia</taxon>
    </lineage>
</organism>
<sequence>MCFREIQVNAGCAMPQYHNHMQPRMIFAAEFGHYPFYKHYQYFPGFVPCKEVLEGQINAQDCMARGFVRREAQEVCASCNNTMEHSGHRVVFQAGVMVEATWLEMGPHRYELLLVGKCGLCAAELRQREARKNMPPPAWGGDQSGGQAGDKSGGCGGKGKGRADEESREAWRYQTW</sequence>
<evidence type="ECO:0000313" key="2">
    <source>
        <dbReference type="EMBL" id="KAE9983127.1"/>
    </source>
</evidence>
<feature type="region of interest" description="Disordered" evidence="1">
    <location>
        <begin position="132"/>
        <end position="176"/>
    </location>
</feature>
<reference evidence="2 3" key="1">
    <citation type="submission" date="2019-07" db="EMBL/GenBank/DDBJ databases">
        <title>Venturia inaequalis Genome Resource.</title>
        <authorList>
            <person name="Lichtner F.J."/>
        </authorList>
    </citation>
    <scope>NUCLEOTIDE SEQUENCE [LARGE SCALE GENOMIC DNA]</scope>
    <source>
        <strain evidence="2 3">DMI_063113</strain>
    </source>
</reference>
<accession>A0A8H3Z795</accession>
<keyword evidence="3" id="KW-1185">Reference proteome</keyword>
<dbReference type="EMBL" id="WNWR01000323">
    <property type="protein sequence ID" value="KAE9983127.1"/>
    <property type="molecule type" value="Genomic_DNA"/>
</dbReference>
<dbReference type="AlphaFoldDB" id="A0A8H3Z795"/>
<evidence type="ECO:0000313" key="3">
    <source>
        <dbReference type="Proteomes" id="UP000490939"/>
    </source>
</evidence>
<protein>
    <submittedName>
        <fullName evidence="2">Uncharacterized protein</fullName>
    </submittedName>
</protein>
<feature type="compositionally biased region" description="Gly residues" evidence="1">
    <location>
        <begin position="142"/>
        <end position="158"/>
    </location>
</feature>
<gene>
    <name evidence="2" type="ORF">EG327_005595</name>
</gene>
<feature type="compositionally biased region" description="Basic and acidic residues" evidence="1">
    <location>
        <begin position="161"/>
        <end position="176"/>
    </location>
</feature>
<dbReference type="Proteomes" id="UP000490939">
    <property type="component" value="Unassembled WGS sequence"/>
</dbReference>
<comment type="caution">
    <text evidence="2">The sequence shown here is derived from an EMBL/GenBank/DDBJ whole genome shotgun (WGS) entry which is preliminary data.</text>
</comment>
<proteinExistence type="predicted"/>